<protein>
    <submittedName>
        <fullName evidence="1">Uncharacterized protein</fullName>
    </submittedName>
</protein>
<evidence type="ECO:0000313" key="1">
    <source>
        <dbReference type="EMBL" id="SDC71783.1"/>
    </source>
</evidence>
<sequence>MTEKQEEQFRLLTVLKGVNASMQQIAWLLDDPQYDKEYRMLRQTLIDGSRMMGWLLERLKQETGRSGEDHRLGEVDQTEKQRILLEALEEQVSSYSWLLGMLDEEMGLKEEKDELRWLKTQMRRHLRRAEQKLPNPVDSFLDHVLNVNGKYKY</sequence>
<accession>A0A1G6NV08</accession>
<dbReference type="EMBL" id="FMZA01000014">
    <property type="protein sequence ID" value="SDC71783.1"/>
    <property type="molecule type" value="Genomic_DNA"/>
</dbReference>
<gene>
    <name evidence="1" type="ORF">SAMN04488112_11458</name>
</gene>
<reference evidence="1 2" key="1">
    <citation type="submission" date="2016-10" db="EMBL/GenBank/DDBJ databases">
        <authorList>
            <person name="de Groot N.N."/>
        </authorList>
    </citation>
    <scope>NUCLEOTIDE SEQUENCE [LARGE SCALE GENOMIC DNA]</scope>
    <source>
        <strain evidence="1 2">DSM 45514</strain>
    </source>
</reference>
<evidence type="ECO:0000313" key="2">
    <source>
        <dbReference type="Proteomes" id="UP000199387"/>
    </source>
</evidence>
<dbReference type="RefSeq" id="WP_091570989.1">
    <property type="nucleotide sequence ID" value="NZ_FMZA01000014.1"/>
</dbReference>
<organism evidence="1 2">
    <name type="scientific">Melghirimyces thermohalophilus</name>
    <dbReference type="NCBI Taxonomy" id="1236220"/>
    <lineage>
        <taxon>Bacteria</taxon>
        <taxon>Bacillati</taxon>
        <taxon>Bacillota</taxon>
        <taxon>Bacilli</taxon>
        <taxon>Bacillales</taxon>
        <taxon>Thermoactinomycetaceae</taxon>
        <taxon>Melghirimyces</taxon>
    </lineage>
</organism>
<keyword evidence="2" id="KW-1185">Reference proteome</keyword>
<proteinExistence type="predicted"/>
<dbReference type="STRING" id="1236220.SAMN04488112_11458"/>
<dbReference type="OrthoDB" id="9896157at2"/>
<dbReference type="Proteomes" id="UP000199387">
    <property type="component" value="Unassembled WGS sequence"/>
</dbReference>
<dbReference type="AlphaFoldDB" id="A0A1G6NV08"/>
<name>A0A1G6NV08_9BACL</name>